<gene>
    <name evidence="1" type="ORF">MOF03_10160</name>
</gene>
<dbReference type="InterPro" id="IPR006728">
    <property type="entry name" value="YezG-like"/>
</dbReference>
<comment type="caution">
    <text evidence="1">The sequence shown here is derived from an EMBL/GenBank/DDBJ whole genome shotgun (WGS) entry which is preliminary data.</text>
</comment>
<dbReference type="RefSeq" id="WP_268498637.1">
    <property type="nucleotide sequence ID" value="NZ_JALAVZ010000015.1"/>
</dbReference>
<dbReference type="SUPFAM" id="SSF160424">
    <property type="entry name" value="BH3703-like"/>
    <property type="match status" value="1"/>
</dbReference>
<dbReference type="NCBIfam" id="TIGR01741">
    <property type="entry name" value="staph_tand_hypo"/>
    <property type="match status" value="1"/>
</dbReference>
<dbReference type="AlphaFoldDB" id="A0A9Q4HQH8"/>
<evidence type="ECO:0000313" key="1">
    <source>
        <dbReference type="EMBL" id="MCY9185006.1"/>
    </source>
</evidence>
<dbReference type="EMBL" id="JALAWA010000005">
    <property type="protein sequence ID" value="MCY9185006.1"/>
    <property type="molecule type" value="Genomic_DNA"/>
</dbReference>
<reference evidence="1" key="1">
    <citation type="submission" date="2022-02" db="EMBL/GenBank/DDBJ databases">
        <title>Crop Bioprotection Bacillus Genome Sequencing.</title>
        <authorList>
            <person name="Dunlap C."/>
        </authorList>
    </citation>
    <scope>NUCLEOTIDE SEQUENCE</scope>
    <source>
        <strain evidence="1">EC49O2N-C10</strain>
    </source>
</reference>
<dbReference type="InterPro" id="IPR036170">
    <property type="entry name" value="YezG-like_sf"/>
</dbReference>
<dbReference type="Gene3D" id="3.30.500.20">
    <property type="entry name" value="BH3703-like domains"/>
    <property type="match status" value="1"/>
</dbReference>
<organism evidence="1 2">
    <name type="scientific">Bacillus halotolerans</name>
    <dbReference type="NCBI Taxonomy" id="260554"/>
    <lineage>
        <taxon>Bacteria</taxon>
        <taxon>Bacillati</taxon>
        <taxon>Bacillota</taxon>
        <taxon>Bacilli</taxon>
        <taxon>Bacillales</taxon>
        <taxon>Bacillaceae</taxon>
        <taxon>Bacillus</taxon>
    </lineage>
</organism>
<protein>
    <submittedName>
        <fullName evidence="1">Antitoxin YezG family protein</fullName>
    </submittedName>
</protein>
<dbReference type="Proteomes" id="UP001073053">
    <property type="component" value="Unassembled WGS sequence"/>
</dbReference>
<accession>A0A9Q4HQH8</accession>
<proteinExistence type="predicted"/>
<sequence length="161" mass="19199">METPKMGDLYQRIANQINEIIPSEWENVYLYAEILDDSSEVFFYFNIPGENEFLYSHNIPEYFNVSEDIYDDLLIELQESFEELREEYKENNPETWTNLTLKLDRTGQFSIDYNYEDVIASELNGSQRKAVWGYKNLGLMPKRKTVRDFLEDYIKTNEGKI</sequence>
<evidence type="ECO:0000313" key="2">
    <source>
        <dbReference type="Proteomes" id="UP001073053"/>
    </source>
</evidence>
<dbReference type="Pfam" id="PF04634">
    <property type="entry name" value="YezG-like"/>
    <property type="match status" value="1"/>
</dbReference>
<name>A0A9Q4HQH8_9BACI</name>